<evidence type="ECO:0000256" key="1">
    <source>
        <dbReference type="ARBA" id="ARBA00004374"/>
    </source>
</evidence>
<evidence type="ECO:0000256" key="2">
    <source>
        <dbReference type="ARBA" id="ARBA00006375"/>
    </source>
</evidence>
<dbReference type="InterPro" id="IPR039158">
    <property type="entry name" value="SLC25A46"/>
</dbReference>
<evidence type="ECO:0000256" key="3">
    <source>
        <dbReference type="ARBA" id="ARBA00022448"/>
    </source>
</evidence>
<comment type="caution">
    <text evidence="13">The sequence shown here is derived from an EMBL/GenBank/DDBJ whole genome shotgun (WGS) entry which is preliminary data.</text>
</comment>
<name>A0ABD0YKN5_9HEMI</name>
<comment type="similarity">
    <text evidence="2 11">Belongs to the mitochondrial carrier (TC 2.A.29) family.</text>
</comment>
<keyword evidence="8" id="KW-0496">Mitochondrion</keyword>
<dbReference type="EMBL" id="JBFDAA010000015">
    <property type="protein sequence ID" value="KAL1117694.1"/>
    <property type="molecule type" value="Genomic_DNA"/>
</dbReference>
<comment type="subcellular location">
    <subcellularLocation>
        <location evidence="1">Mitochondrion outer membrane</location>
        <topology evidence="1">Multi-pass membrane protein</topology>
    </subcellularLocation>
</comment>
<dbReference type="Proteomes" id="UP001558652">
    <property type="component" value="Unassembled WGS sequence"/>
</dbReference>
<dbReference type="PROSITE" id="PS50920">
    <property type="entry name" value="SOLCAR"/>
    <property type="match status" value="1"/>
</dbReference>
<dbReference type="GO" id="GO:0005741">
    <property type="term" value="C:mitochondrial outer membrane"/>
    <property type="evidence" value="ECO:0007669"/>
    <property type="project" value="UniProtKB-SubCell"/>
</dbReference>
<feature type="compositionally biased region" description="Polar residues" evidence="12">
    <location>
        <begin position="321"/>
        <end position="337"/>
    </location>
</feature>
<evidence type="ECO:0000256" key="5">
    <source>
        <dbReference type="ARBA" id="ARBA00022737"/>
    </source>
</evidence>
<feature type="repeat" description="Solcar" evidence="10">
    <location>
        <begin position="204"/>
        <end position="307"/>
    </location>
</feature>
<proteinExistence type="inferred from homology"/>
<keyword evidence="4 10" id="KW-0812">Transmembrane</keyword>
<reference evidence="13 14" key="1">
    <citation type="submission" date="2024-07" db="EMBL/GenBank/DDBJ databases">
        <title>Chromosome-level genome assembly of the water stick insect Ranatra chinensis (Heteroptera: Nepidae).</title>
        <authorList>
            <person name="Liu X."/>
        </authorList>
    </citation>
    <scope>NUCLEOTIDE SEQUENCE [LARGE SCALE GENOMIC DNA]</scope>
    <source>
        <strain evidence="13">Cailab_2021Rc</strain>
        <tissue evidence="13">Muscle</tissue>
    </source>
</reference>
<dbReference type="InterPro" id="IPR018108">
    <property type="entry name" value="MCP_transmembrane"/>
</dbReference>
<protein>
    <recommendedName>
        <fullName evidence="15">Solute carrier family 25 member 46</fullName>
    </recommendedName>
</protein>
<evidence type="ECO:0000256" key="4">
    <source>
        <dbReference type="ARBA" id="ARBA00022692"/>
    </source>
</evidence>
<keyword evidence="6" id="KW-1000">Mitochondrion outer membrane</keyword>
<evidence type="ECO:0000256" key="10">
    <source>
        <dbReference type="PROSITE-ProRule" id="PRU00282"/>
    </source>
</evidence>
<dbReference type="PANTHER" id="PTHR21252:SF2">
    <property type="entry name" value="MITOCHONDRIAL OUTER MEMBRANE PROTEIN SLC25A46"/>
    <property type="match status" value="1"/>
</dbReference>
<organism evidence="13 14">
    <name type="scientific">Ranatra chinensis</name>
    <dbReference type="NCBI Taxonomy" id="642074"/>
    <lineage>
        <taxon>Eukaryota</taxon>
        <taxon>Metazoa</taxon>
        <taxon>Ecdysozoa</taxon>
        <taxon>Arthropoda</taxon>
        <taxon>Hexapoda</taxon>
        <taxon>Insecta</taxon>
        <taxon>Pterygota</taxon>
        <taxon>Neoptera</taxon>
        <taxon>Paraneoptera</taxon>
        <taxon>Hemiptera</taxon>
        <taxon>Heteroptera</taxon>
        <taxon>Panheteroptera</taxon>
        <taxon>Nepomorpha</taxon>
        <taxon>Nepidae</taxon>
        <taxon>Ranatrinae</taxon>
        <taxon>Ranatra</taxon>
    </lineage>
</organism>
<evidence type="ECO:0008006" key="15">
    <source>
        <dbReference type="Google" id="ProtNLM"/>
    </source>
</evidence>
<sequence length="337" mass="38149">MENLLSHPFVVLRRQCQVNHKSKKYHIVPITLIPVIIHLHQRQGITTLWKGIGSTLLVRGMTLAIEDIISKITPWPKEIQWHKHSLKEISQHIILKCVTLAIVTPFYSASLVETVQSDIASEKPGIFDVFKEGLCRLISWSSPQKGRMLPIWAIVVPNVTHGLLKYYFSLIIKTVTVGMLHIHHKKNEIKLQGVFPKDWSNHSTVHDIEASAQLISLVAADAFFFPLETILHRLQLQGTRTLIDNMDSGQDVVAILTSYEGANDCYLTSLDQEGSGGLYKGFGALVLQFTVHFAVIKLARYLLTQAVVYFRQIPPPAESQPPRNLSQERLPQWSMNR</sequence>
<evidence type="ECO:0000256" key="11">
    <source>
        <dbReference type="RuleBase" id="RU000488"/>
    </source>
</evidence>
<keyword evidence="5" id="KW-0677">Repeat</keyword>
<dbReference type="Gene3D" id="1.50.40.10">
    <property type="entry name" value="Mitochondrial carrier domain"/>
    <property type="match status" value="1"/>
</dbReference>
<evidence type="ECO:0000313" key="13">
    <source>
        <dbReference type="EMBL" id="KAL1117694.1"/>
    </source>
</evidence>
<evidence type="ECO:0000313" key="14">
    <source>
        <dbReference type="Proteomes" id="UP001558652"/>
    </source>
</evidence>
<keyword evidence="7" id="KW-1133">Transmembrane helix</keyword>
<evidence type="ECO:0000256" key="12">
    <source>
        <dbReference type="SAM" id="MobiDB-lite"/>
    </source>
</evidence>
<gene>
    <name evidence="13" type="ORF">AAG570_004009</name>
</gene>
<keyword evidence="3 11" id="KW-0813">Transport</keyword>
<keyword evidence="9 10" id="KW-0472">Membrane</keyword>
<dbReference type="Pfam" id="PF00153">
    <property type="entry name" value="Mito_carr"/>
    <property type="match status" value="1"/>
</dbReference>
<feature type="region of interest" description="Disordered" evidence="12">
    <location>
        <begin position="318"/>
        <end position="337"/>
    </location>
</feature>
<dbReference type="SUPFAM" id="SSF103506">
    <property type="entry name" value="Mitochondrial carrier"/>
    <property type="match status" value="1"/>
</dbReference>
<evidence type="ECO:0000256" key="6">
    <source>
        <dbReference type="ARBA" id="ARBA00022787"/>
    </source>
</evidence>
<evidence type="ECO:0000256" key="7">
    <source>
        <dbReference type="ARBA" id="ARBA00022989"/>
    </source>
</evidence>
<dbReference type="PANTHER" id="PTHR21252">
    <property type="entry name" value="TB1 PROTEIN-RELATED"/>
    <property type="match status" value="1"/>
</dbReference>
<dbReference type="AlphaFoldDB" id="A0ABD0YKN5"/>
<evidence type="ECO:0000256" key="9">
    <source>
        <dbReference type="ARBA" id="ARBA00023136"/>
    </source>
</evidence>
<evidence type="ECO:0000256" key="8">
    <source>
        <dbReference type="ARBA" id="ARBA00023128"/>
    </source>
</evidence>
<dbReference type="InterPro" id="IPR023395">
    <property type="entry name" value="MCP_dom_sf"/>
</dbReference>
<accession>A0ABD0YKN5</accession>
<keyword evidence="14" id="KW-1185">Reference proteome</keyword>